<evidence type="ECO:0008006" key="4">
    <source>
        <dbReference type="Google" id="ProtNLM"/>
    </source>
</evidence>
<evidence type="ECO:0000313" key="2">
    <source>
        <dbReference type="EMBL" id="TRL38291.1"/>
    </source>
</evidence>
<organism evidence="2 3">
    <name type="scientific">Rhizobium straminoryzae</name>
    <dbReference type="NCBI Taxonomy" id="1387186"/>
    <lineage>
        <taxon>Bacteria</taxon>
        <taxon>Pseudomonadati</taxon>
        <taxon>Pseudomonadota</taxon>
        <taxon>Alphaproteobacteria</taxon>
        <taxon>Hyphomicrobiales</taxon>
        <taxon>Rhizobiaceae</taxon>
        <taxon>Rhizobium/Agrobacterium group</taxon>
        <taxon>Rhizobium</taxon>
    </lineage>
</organism>
<feature type="transmembrane region" description="Helical" evidence="1">
    <location>
        <begin position="143"/>
        <end position="161"/>
    </location>
</feature>
<dbReference type="Proteomes" id="UP000316801">
    <property type="component" value="Unassembled WGS sequence"/>
</dbReference>
<proteinExistence type="predicted"/>
<feature type="transmembrane region" description="Helical" evidence="1">
    <location>
        <begin position="173"/>
        <end position="189"/>
    </location>
</feature>
<sequence>MTRSTFAALAARATVTPSGPFTRFLPALSVYAAVTITGILLLVLPKAGDYVGPHDGDTLRLVQLRDFLAGQGWFDLTQYRLGAEGGTILGLSRLIDLPLAGLIRLFAAVGHPPLAAEALALTVWPLAIATLFIAAAGFGGRQLAGMIGMHVAFGLASLHAFTSLRFYPGGIDAINVELFLLLAVAGLLIERRRSAAAHALAGALAALSLAIGTETAPLVAVAALGVAVQWAWHGEAFARAARAFGLSLCLAVTAVLFATVPPSAYGEVSGNGASLGLFALAAAFGAGLSLLTLAGRDRARGLRLRLAGGLLLALAAASLLLAPHGLDGLLSGADLRVPEPGLAGPAETRAILTQIRLAPEIAGGFYAVGLFAVAVCLFRIRDRQQVEAHLLLGALILTAWLLTLATVRYAAFANALSILPLSFLITDLRRLSQAEPENINAGFAYTLAVLAAAPIVWIFLGTVSQKGIGNAITVPAMTHAVAPLSPAGTCRGAASTALLARLSPRTVAAPSASGPDILRFTRHRVLSVYATADTAGASLPVEIGLSPERQALDLLHGANVALLALCPTDAQTIAVARAYPEGLYAMLLRGEVPNDLRLVAAPKPGDLAVYAVRPQ</sequence>
<gene>
    <name evidence="2" type="ORF">FNA46_13190</name>
</gene>
<feature type="transmembrane region" description="Helical" evidence="1">
    <location>
        <begin position="195"/>
        <end position="228"/>
    </location>
</feature>
<comment type="caution">
    <text evidence="2">The sequence shown here is derived from an EMBL/GenBank/DDBJ whole genome shotgun (WGS) entry which is preliminary data.</text>
</comment>
<dbReference type="AlphaFoldDB" id="A0A549T8U3"/>
<accession>A0A549T8U3</accession>
<keyword evidence="3" id="KW-1185">Reference proteome</keyword>
<feature type="transmembrane region" description="Helical" evidence="1">
    <location>
        <begin position="361"/>
        <end position="378"/>
    </location>
</feature>
<evidence type="ECO:0000313" key="3">
    <source>
        <dbReference type="Proteomes" id="UP000316801"/>
    </source>
</evidence>
<feature type="transmembrane region" description="Helical" evidence="1">
    <location>
        <begin position="390"/>
        <end position="419"/>
    </location>
</feature>
<dbReference type="RefSeq" id="WP_143125671.1">
    <property type="nucleotide sequence ID" value="NZ_VJMG01000033.1"/>
</dbReference>
<feature type="transmembrane region" description="Helical" evidence="1">
    <location>
        <begin position="23"/>
        <end position="44"/>
    </location>
</feature>
<evidence type="ECO:0000256" key="1">
    <source>
        <dbReference type="SAM" id="Phobius"/>
    </source>
</evidence>
<feature type="transmembrane region" description="Helical" evidence="1">
    <location>
        <begin position="114"/>
        <end position="137"/>
    </location>
</feature>
<protein>
    <recommendedName>
        <fullName evidence="4">GtrA family protein</fullName>
    </recommendedName>
</protein>
<keyword evidence="1" id="KW-0472">Membrane</keyword>
<feature type="transmembrane region" description="Helical" evidence="1">
    <location>
        <begin position="272"/>
        <end position="294"/>
    </location>
</feature>
<name>A0A549T8U3_9HYPH</name>
<reference evidence="2 3" key="1">
    <citation type="submission" date="2019-07" db="EMBL/GenBank/DDBJ databases">
        <title>Ln-dependent methylotrophs.</title>
        <authorList>
            <person name="Tani A."/>
        </authorList>
    </citation>
    <scope>NUCLEOTIDE SEQUENCE [LARGE SCALE GENOMIC DNA]</scope>
    <source>
        <strain evidence="2 3">SM12</strain>
    </source>
</reference>
<feature type="transmembrane region" description="Helical" evidence="1">
    <location>
        <begin position="240"/>
        <end position="260"/>
    </location>
</feature>
<dbReference type="EMBL" id="VJMG01000033">
    <property type="protein sequence ID" value="TRL38291.1"/>
    <property type="molecule type" value="Genomic_DNA"/>
</dbReference>
<feature type="transmembrane region" description="Helical" evidence="1">
    <location>
        <begin position="439"/>
        <end position="460"/>
    </location>
</feature>
<keyword evidence="1" id="KW-1133">Transmembrane helix</keyword>
<feature type="transmembrane region" description="Helical" evidence="1">
    <location>
        <begin position="306"/>
        <end position="326"/>
    </location>
</feature>
<keyword evidence="1" id="KW-0812">Transmembrane</keyword>